<accession>A0A9N9DBW0</accession>
<comment type="caution">
    <text evidence="4">The sequence shown here is derived from an EMBL/GenBank/DDBJ whole genome shotgun (WGS) entry which is preliminary data.</text>
</comment>
<feature type="non-terminal residue" evidence="4">
    <location>
        <position position="362"/>
    </location>
</feature>
<evidence type="ECO:0000256" key="1">
    <source>
        <dbReference type="ARBA" id="ARBA00022737"/>
    </source>
</evidence>
<proteinExistence type="predicted"/>
<sequence>MKKIYGFGYNAFSQTIPSSRDIIVSEPTDISPTQCTKIIWANLNMTLGMDVNLNPIEWGFDGLLNGVKSPTLSNLPQNVKKCFGDGVYGIRGFIDQNGFLYQDKKIIELSTECVDVTQCCTGGDVVCITADGKLWQWNVREGKVDDYIPKPSELNPIENEIENNFIKVVSGENHFLALTRNGEVFTWGSGRYGQLGHGNLVSLNKPTAIEFLQGLTVTEIACGGWHSAVITDSQDLYTFGWNNHGRLGINTTSSIQSDNDNNNNNNKLVSINPAEPNLIEFDREDGAEKDGDDDEDDDNQLRICGWGKYGQQGQGPNNIKDQLNFSKVKFNLSHEEINSNLIDCICGRWNTFAILAQDKSMK</sequence>
<gene>
    <name evidence="4" type="ORF">AGERDE_LOCUS10631</name>
</gene>
<dbReference type="Gene3D" id="2.130.10.30">
    <property type="entry name" value="Regulator of chromosome condensation 1/beta-lactamase-inhibitor protein II"/>
    <property type="match status" value="1"/>
</dbReference>
<dbReference type="OrthoDB" id="5370059at2759"/>
<evidence type="ECO:0000313" key="5">
    <source>
        <dbReference type="Proteomes" id="UP000789831"/>
    </source>
</evidence>
<keyword evidence="1" id="KW-0677">Repeat</keyword>
<organism evidence="4 5">
    <name type="scientific">Ambispora gerdemannii</name>
    <dbReference type="NCBI Taxonomy" id="144530"/>
    <lineage>
        <taxon>Eukaryota</taxon>
        <taxon>Fungi</taxon>
        <taxon>Fungi incertae sedis</taxon>
        <taxon>Mucoromycota</taxon>
        <taxon>Glomeromycotina</taxon>
        <taxon>Glomeromycetes</taxon>
        <taxon>Archaeosporales</taxon>
        <taxon>Ambisporaceae</taxon>
        <taxon>Ambispora</taxon>
    </lineage>
</organism>
<dbReference type="PANTHER" id="PTHR22870:SF360">
    <property type="entry name" value="ULTRAVIOLET-B RECEPTOR UVR8"/>
    <property type="match status" value="1"/>
</dbReference>
<dbReference type="PRINTS" id="PR00633">
    <property type="entry name" value="RCCNDNSATION"/>
</dbReference>
<reference evidence="4" key="1">
    <citation type="submission" date="2021-06" db="EMBL/GenBank/DDBJ databases">
        <authorList>
            <person name="Kallberg Y."/>
            <person name="Tangrot J."/>
            <person name="Rosling A."/>
        </authorList>
    </citation>
    <scope>NUCLEOTIDE SEQUENCE</scope>
    <source>
        <strain evidence="4">MT106</strain>
    </source>
</reference>
<dbReference type="Proteomes" id="UP000789831">
    <property type="component" value="Unassembled WGS sequence"/>
</dbReference>
<dbReference type="InterPro" id="IPR009091">
    <property type="entry name" value="RCC1/BLIP-II"/>
</dbReference>
<evidence type="ECO:0000256" key="3">
    <source>
        <dbReference type="SAM" id="MobiDB-lite"/>
    </source>
</evidence>
<dbReference type="SUPFAM" id="SSF50985">
    <property type="entry name" value="RCC1/BLIP-II"/>
    <property type="match status" value="1"/>
</dbReference>
<dbReference type="Pfam" id="PF00415">
    <property type="entry name" value="RCC1"/>
    <property type="match status" value="1"/>
</dbReference>
<name>A0A9N9DBW0_9GLOM</name>
<dbReference type="AlphaFoldDB" id="A0A9N9DBW0"/>
<feature type="region of interest" description="Disordered" evidence="3">
    <location>
        <begin position="254"/>
        <end position="274"/>
    </location>
</feature>
<dbReference type="PANTHER" id="PTHR22870">
    <property type="entry name" value="REGULATOR OF CHROMOSOME CONDENSATION"/>
    <property type="match status" value="1"/>
</dbReference>
<dbReference type="PROSITE" id="PS50012">
    <property type="entry name" value="RCC1_3"/>
    <property type="match status" value="1"/>
</dbReference>
<dbReference type="InterPro" id="IPR000408">
    <property type="entry name" value="Reg_chr_condens"/>
</dbReference>
<dbReference type="EMBL" id="CAJVPL010003471">
    <property type="protein sequence ID" value="CAG8633365.1"/>
    <property type="molecule type" value="Genomic_DNA"/>
</dbReference>
<dbReference type="PROSITE" id="PS00626">
    <property type="entry name" value="RCC1_2"/>
    <property type="match status" value="1"/>
</dbReference>
<keyword evidence="5" id="KW-1185">Reference proteome</keyword>
<protein>
    <submittedName>
        <fullName evidence="4">3734_t:CDS:1</fullName>
    </submittedName>
</protein>
<feature type="repeat" description="RCC1" evidence="2">
    <location>
        <begin position="182"/>
        <end position="233"/>
    </location>
</feature>
<evidence type="ECO:0000256" key="2">
    <source>
        <dbReference type="PROSITE-ProRule" id="PRU00235"/>
    </source>
</evidence>
<evidence type="ECO:0000313" key="4">
    <source>
        <dbReference type="EMBL" id="CAG8633365.1"/>
    </source>
</evidence>
<dbReference type="InterPro" id="IPR051210">
    <property type="entry name" value="Ub_ligase/GEF_domain"/>
</dbReference>